<gene>
    <name evidence="5" type="ORF">CD191_09720</name>
</gene>
<sequence length="335" mass="36729">MVIFLKVKIKDIAQMANVSISTVSRVINNSKPVNDDVRKRVLEAIKQTNYRPNVISLETDKANTQLIGVIIPQNSNTVLDDFNVGIRDLADLYGYDIMVGLTDGSAESEQHYLKMFQRMGTEGNIFVGSIPNHEHLEIIRSSNTPCVLVGQQSQVDTIPSVHLDNITASYEAVTYLIQKGHRKIAMIRGSGDNAVGGDRYKGYLQALMDAGITLRKEWVVESAMAVEDGSDAMRRIMDSGELPTAVFCSTDWMAVGAMNHLTDNGLRVPADVAVFGFDNSFIASIVRPKLSSVEYSGTEIGMTATRTLIKLIKGETVVPHHANVAHYLAIRESTG</sequence>
<evidence type="ECO:0000259" key="4">
    <source>
        <dbReference type="PROSITE" id="PS50932"/>
    </source>
</evidence>
<dbReference type="AlphaFoldDB" id="A0AAD0KK40"/>
<dbReference type="InterPro" id="IPR028082">
    <property type="entry name" value="Peripla_BP_I"/>
</dbReference>
<keyword evidence="2" id="KW-0238">DNA-binding</keyword>
<dbReference type="Gene3D" id="1.10.260.40">
    <property type="entry name" value="lambda repressor-like DNA-binding domains"/>
    <property type="match status" value="1"/>
</dbReference>
<dbReference type="PROSITE" id="PS00356">
    <property type="entry name" value="HTH_LACI_1"/>
    <property type="match status" value="1"/>
</dbReference>
<dbReference type="SMART" id="SM00354">
    <property type="entry name" value="HTH_LACI"/>
    <property type="match status" value="1"/>
</dbReference>
<evidence type="ECO:0000313" key="5">
    <source>
        <dbReference type="EMBL" id="AWV32873.1"/>
    </source>
</evidence>
<dbReference type="EMBL" id="CP021965">
    <property type="protein sequence ID" value="AWV32873.1"/>
    <property type="molecule type" value="Genomic_DNA"/>
</dbReference>
<dbReference type="InterPro" id="IPR010982">
    <property type="entry name" value="Lambda_DNA-bd_dom_sf"/>
</dbReference>
<evidence type="ECO:0000256" key="1">
    <source>
        <dbReference type="ARBA" id="ARBA00023015"/>
    </source>
</evidence>
<keyword evidence="1" id="KW-0805">Transcription regulation</keyword>
<evidence type="ECO:0000313" key="6">
    <source>
        <dbReference type="Proteomes" id="UP000249163"/>
    </source>
</evidence>
<evidence type="ECO:0000256" key="3">
    <source>
        <dbReference type="ARBA" id="ARBA00023163"/>
    </source>
</evidence>
<dbReference type="Pfam" id="PF13377">
    <property type="entry name" value="Peripla_BP_3"/>
    <property type="match status" value="1"/>
</dbReference>
<keyword evidence="3" id="KW-0804">Transcription</keyword>
<dbReference type="RefSeq" id="WP_076134016.1">
    <property type="nucleotide sequence ID" value="NZ_CP021965.1"/>
</dbReference>
<dbReference type="PANTHER" id="PTHR30146">
    <property type="entry name" value="LACI-RELATED TRANSCRIPTIONAL REPRESSOR"/>
    <property type="match status" value="1"/>
</dbReference>
<dbReference type="GO" id="GO:0003700">
    <property type="term" value="F:DNA-binding transcription factor activity"/>
    <property type="evidence" value="ECO:0007669"/>
    <property type="project" value="TreeGrafter"/>
</dbReference>
<name>A0AAD0KK40_9BACL</name>
<organism evidence="5 6">
    <name type="scientific">Paenibacillus odorifer</name>
    <dbReference type="NCBI Taxonomy" id="189426"/>
    <lineage>
        <taxon>Bacteria</taxon>
        <taxon>Bacillati</taxon>
        <taxon>Bacillota</taxon>
        <taxon>Bacilli</taxon>
        <taxon>Bacillales</taxon>
        <taxon>Paenibacillaceae</taxon>
        <taxon>Paenibacillus</taxon>
    </lineage>
</organism>
<feature type="domain" description="HTH lacI-type" evidence="4">
    <location>
        <begin position="7"/>
        <end position="59"/>
    </location>
</feature>
<dbReference type="PROSITE" id="PS50932">
    <property type="entry name" value="HTH_LACI_2"/>
    <property type="match status" value="1"/>
</dbReference>
<dbReference type="SUPFAM" id="SSF53822">
    <property type="entry name" value="Periplasmic binding protein-like I"/>
    <property type="match status" value="1"/>
</dbReference>
<dbReference type="SUPFAM" id="SSF47413">
    <property type="entry name" value="lambda repressor-like DNA-binding domains"/>
    <property type="match status" value="1"/>
</dbReference>
<dbReference type="Gene3D" id="3.40.50.2300">
    <property type="match status" value="2"/>
</dbReference>
<evidence type="ECO:0000256" key="2">
    <source>
        <dbReference type="ARBA" id="ARBA00023125"/>
    </source>
</evidence>
<dbReference type="Pfam" id="PF00356">
    <property type="entry name" value="LacI"/>
    <property type="match status" value="1"/>
</dbReference>
<dbReference type="GO" id="GO:0000976">
    <property type="term" value="F:transcription cis-regulatory region binding"/>
    <property type="evidence" value="ECO:0007669"/>
    <property type="project" value="TreeGrafter"/>
</dbReference>
<reference evidence="5 6" key="1">
    <citation type="submission" date="2017-06" db="EMBL/GenBank/DDBJ databases">
        <title>Complete genome sequence of Paenibacillus odorifer CBA7130.</title>
        <authorList>
            <person name="Nam Y.-D."/>
            <person name="Kang J."/>
            <person name="Chung W.-H."/>
        </authorList>
    </citation>
    <scope>NUCLEOTIDE SEQUENCE [LARGE SCALE GENOMIC DNA]</scope>
    <source>
        <strain evidence="5 6">CBA7130</strain>
    </source>
</reference>
<dbReference type="InterPro" id="IPR000843">
    <property type="entry name" value="HTH_LacI"/>
</dbReference>
<dbReference type="CDD" id="cd01392">
    <property type="entry name" value="HTH_LacI"/>
    <property type="match status" value="1"/>
</dbReference>
<dbReference type="PRINTS" id="PR00036">
    <property type="entry name" value="HTHLACI"/>
</dbReference>
<accession>A0AAD0KK40</accession>
<dbReference type="PANTHER" id="PTHR30146:SF109">
    <property type="entry name" value="HTH-TYPE TRANSCRIPTIONAL REGULATOR GALS"/>
    <property type="match status" value="1"/>
</dbReference>
<dbReference type="Proteomes" id="UP000249163">
    <property type="component" value="Chromosome"/>
</dbReference>
<dbReference type="InterPro" id="IPR046335">
    <property type="entry name" value="LacI/GalR-like_sensor"/>
</dbReference>
<proteinExistence type="predicted"/>
<protein>
    <submittedName>
        <fullName evidence="5">LacI family transcriptional regulator</fullName>
    </submittedName>
</protein>